<dbReference type="Proteomes" id="UP001652660">
    <property type="component" value="Chromosome 1e"/>
</dbReference>
<dbReference type="InterPro" id="IPR043502">
    <property type="entry name" value="DNA/RNA_pol_sf"/>
</dbReference>
<dbReference type="PANTHER" id="PTHR11439">
    <property type="entry name" value="GAG-POL-RELATED RETROTRANSPOSON"/>
    <property type="match status" value="1"/>
</dbReference>
<protein>
    <submittedName>
        <fullName evidence="3">Uncharacterized mitochondrial protein AtMg00810-like</fullName>
    </submittedName>
</protein>
<dbReference type="PANTHER" id="PTHR11439:SF462">
    <property type="match status" value="1"/>
</dbReference>
<gene>
    <name evidence="3" type="primary">LOC140015707</name>
</gene>
<reference evidence="2" key="1">
    <citation type="journal article" date="2025" name="Foods">
        <title>Unveiling the Microbial Signatures of Arabica Coffee Cherries: Insights into Ripeness Specific Diversity, Functional Traits, and Implications for Quality and Safety.</title>
        <authorList>
            <consortium name="RefSeq"/>
            <person name="Tenea G.N."/>
            <person name="Cifuentes V."/>
            <person name="Reyes P."/>
            <person name="Cevallos-Vallejos M."/>
        </authorList>
    </citation>
    <scope>NUCLEOTIDE SEQUENCE [LARGE SCALE GENOMIC DNA]</scope>
</reference>
<sequence>MKTNTNFLAVLVYVDDMINTGNDSFQCQKFKQFLHGQFHLKDLGPLKFFLGLEVARNPEGIFLSQRKYALDILTDTGLSGAKPSPIPMSQQHQLGRSTSTPLTDPSSYRRLVGRLLYLTITRPDILYVVNILSQYMHSPTLDHHDAAMKVVRYIKNSPGQGLFFPSQNNLQLTGYCDADWGACPKTRRSITGCYISLGNAPISWRTKKQPTVSRSSAEAEYRAMAGTTSELLWLRALLFDLTIPHSQPMHLFCDNQAALHIAANPVFHERTKHIELDCHFVRERIQSNELCTHFIRSEDQPADLFTKALGFSSFQRLLGKLGVSFLHTPA</sequence>
<evidence type="ECO:0000313" key="3">
    <source>
        <dbReference type="RefSeq" id="XP_071924591.1"/>
    </source>
</evidence>
<dbReference type="Pfam" id="PF07727">
    <property type="entry name" value="RVT_2"/>
    <property type="match status" value="1"/>
</dbReference>
<dbReference type="RefSeq" id="XP_071924591.1">
    <property type="nucleotide sequence ID" value="XM_072068490.1"/>
</dbReference>
<keyword evidence="2" id="KW-1185">Reference proteome</keyword>
<reference evidence="3" key="2">
    <citation type="submission" date="2025-08" db="UniProtKB">
        <authorList>
            <consortium name="RefSeq"/>
        </authorList>
    </citation>
    <scope>IDENTIFICATION</scope>
    <source>
        <tissue evidence="3">Leaves</tissue>
    </source>
</reference>
<name>A0ABM4VYG4_COFAR</name>
<dbReference type="InterPro" id="IPR013103">
    <property type="entry name" value="RVT_2"/>
</dbReference>
<dbReference type="CDD" id="cd09272">
    <property type="entry name" value="RNase_HI_RT_Ty1"/>
    <property type="match status" value="1"/>
</dbReference>
<proteinExistence type="predicted"/>
<feature type="domain" description="Reverse transcriptase Ty1/copia-type" evidence="1">
    <location>
        <begin position="6"/>
        <end position="89"/>
    </location>
</feature>
<accession>A0ABM4VYG4</accession>
<evidence type="ECO:0000259" key="1">
    <source>
        <dbReference type="Pfam" id="PF07727"/>
    </source>
</evidence>
<organism evidence="2 3">
    <name type="scientific">Coffea arabica</name>
    <name type="common">Arabian coffee</name>
    <dbReference type="NCBI Taxonomy" id="13443"/>
    <lineage>
        <taxon>Eukaryota</taxon>
        <taxon>Viridiplantae</taxon>
        <taxon>Streptophyta</taxon>
        <taxon>Embryophyta</taxon>
        <taxon>Tracheophyta</taxon>
        <taxon>Spermatophyta</taxon>
        <taxon>Magnoliopsida</taxon>
        <taxon>eudicotyledons</taxon>
        <taxon>Gunneridae</taxon>
        <taxon>Pentapetalae</taxon>
        <taxon>asterids</taxon>
        <taxon>lamiids</taxon>
        <taxon>Gentianales</taxon>
        <taxon>Rubiaceae</taxon>
        <taxon>Ixoroideae</taxon>
        <taxon>Gardenieae complex</taxon>
        <taxon>Bertiereae - Coffeeae clade</taxon>
        <taxon>Coffeeae</taxon>
        <taxon>Coffea</taxon>
    </lineage>
</organism>
<dbReference type="SUPFAM" id="SSF56672">
    <property type="entry name" value="DNA/RNA polymerases"/>
    <property type="match status" value="1"/>
</dbReference>
<dbReference type="GeneID" id="140015707"/>
<evidence type="ECO:0000313" key="2">
    <source>
        <dbReference type="Proteomes" id="UP001652660"/>
    </source>
</evidence>